<keyword evidence="1" id="KW-0479">Metal-binding</keyword>
<dbReference type="GO" id="GO:0003676">
    <property type="term" value="F:nucleic acid binding"/>
    <property type="evidence" value="ECO:0007669"/>
    <property type="project" value="InterPro"/>
</dbReference>
<accession>A0A5A7PPI2</accession>
<feature type="region of interest" description="Disordered" evidence="2">
    <location>
        <begin position="345"/>
        <end position="366"/>
    </location>
</feature>
<dbReference type="AlphaFoldDB" id="A0A5A7PPI2"/>
<evidence type="ECO:0000313" key="4">
    <source>
        <dbReference type="EMBL" id="GER34558.1"/>
    </source>
</evidence>
<dbReference type="SMART" id="SM00343">
    <property type="entry name" value="ZnF_C2HC"/>
    <property type="match status" value="1"/>
</dbReference>
<dbReference type="Proteomes" id="UP000325081">
    <property type="component" value="Unassembled WGS sequence"/>
</dbReference>
<dbReference type="SUPFAM" id="SSF57756">
    <property type="entry name" value="Retrovirus zinc finger-like domains"/>
    <property type="match status" value="1"/>
</dbReference>
<feature type="compositionally biased region" description="Basic and acidic residues" evidence="2">
    <location>
        <begin position="123"/>
        <end position="136"/>
    </location>
</feature>
<dbReference type="EMBL" id="BKCP01004916">
    <property type="protein sequence ID" value="GER34558.1"/>
    <property type="molecule type" value="Genomic_DNA"/>
</dbReference>
<keyword evidence="1" id="KW-0863">Zinc-finger</keyword>
<keyword evidence="5" id="KW-1185">Reference proteome</keyword>
<feature type="compositionally biased region" description="Gly residues" evidence="2">
    <location>
        <begin position="62"/>
        <end position="74"/>
    </location>
</feature>
<feature type="compositionally biased region" description="Acidic residues" evidence="2">
    <location>
        <begin position="137"/>
        <end position="156"/>
    </location>
</feature>
<name>A0A5A7PPI2_STRAF</name>
<evidence type="ECO:0000313" key="5">
    <source>
        <dbReference type="Proteomes" id="UP000325081"/>
    </source>
</evidence>
<sequence>MPPKRGNGNIIEERFQRIEDRFQGMDDRFTDINTGIEELQHAMRTMMTEVRTNRDASDRGARGGFRGGRGGRGFGRAPRQQQPLPLSGDEEDEETVSLDNPIATEQRCGHGGHRWHPEFAGSGDRRREARVYHRDGFEDDDSTGEFDEGTGSDFDDDKVRGRGWGGRDREFPRRAAYGSGGGFERFGQYQRDGRRPIERGDESRWEAGLGWIFQSLQEAWTARILSSGGLRLRLFFDLRGSRRIDELLWLLLVFEVERQRGGCNSRACDIVKGNRRSHRVRDMLKLFCPDSVSDAHQRELLVEVHFAHKTTVATGWSSRPGGSAGGAVIPTRPVVATGSGLGQGAAPAHVAGSDRPYQRATGGGGQQLSPAAARAVARLRCFGCGEMGHRQAICPKGAATRVLFTEDVGDYVPARIMWDRRFTMSTQGNLRNMTGDVGTTLVIRRTCFVPRGSSDTPVERHHLFESTCTVGTKVCRFIIDSGSCENVIS</sequence>
<keyword evidence="1" id="KW-0862">Zinc</keyword>
<dbReference type="OrthoDB" id="1934635at2759"/>
<organism evidence="4 5">
    <name type="scientific">Striga asiatica</name>
    <name type="common">Asiatic witchweed</name>
    <name type="synonym">Buchnera asiatica</name>
    <dbReference type="NCBI Taxonomy" id="4170"/>
    <lineage>
        <taxon>Eukaryota</taxon>
        <taxon>Viridiplantae</taxon>
        <taxon>Streptophyta</taxon>
        <taxon>Embryophyta</taxon>
        <taxon>Tracheophyta</taxon>
        <taxon>Spermatophyta</taxon>
        <taxon>Magnoliopsida</taxon>
        <taxon>eudicotyledons</taxon>
        <taxon>Gunneridae</taxon>
        <taxon>Pentapetalae</taxon>
        <taxon>asterids</taxon>
        <taxon>lamiids</taxon>
        <taxon>Lamiales</taxon>
        <taxon>Orobanchaceae</taxon>
        <taxon>Buchnereae</taxon>
        <taxon>Striga</taxon>
    </lineage>
</organism>
<comment type="caution">
    <text evidence="4">The sequence shown here is derived from an EMBL/GenBank/DDBJ whole genome shotgun (WGS) entry which is preliminary data.</text>
</comment>
<reference evidence="5" key="1">
    <citation type="journal article" date="2019" name="Curr. Biol.">
        <title>Genome Sequence of Striga asiatica Provides Insight into the Evolution of Plant Parasitism.</title>
        <authorList>
            <person name="Yoshida S."/>
            <person name="Kim S."/>
            <person name="Wafula E.K."/>
            <person name="Tanskanen J."/>
            <person name="Kim Y.M."/>
            <person name="Honaas L."/>
            <person name="Yang Z."/>
            <person name="Spallek T."/>
            <person name="Conn C.E."/>
            <person name="Ichihashi Y."/>
            <person name="Cheong K."/>
            <person name="Cui S."/>
            <person name="Der J.P."/>
            <person name="Gundlach H."/>
            <person name="Jiao Y."/>
            <person name="Hori C."/>
            <person name="Ishida J.K."/>
            <person name="Kasahara H."/>
            <person name="Kiba T."/>
            <person name="Kim M.S."/>
            <person name="Koo N."/>
            <person name="Laohavisit A."/>
            <person name="Lee Y.H."/>
            <person name="Lumba S."/>
            <person name="McCourt P."/>
            <person name="Mortimer J.C."/>
            <person name="Mutuku J.M."/>
            <person name="Nomura T."/>
            <person name="Sasaki-Sekimoto Y."/>
            <person name="Seto Y."/>
            <person name="Wang Y."/>
            <person name="Wakatake T."/>
            <person name="Sakakibara H."/>
            <person name="Demura T."/>
            <person name="Yamaguchi S."/>
            <person name="Yoneyama K."/>
            <person name="Manabe R.I."/>
            <person name="Nelson D.C."/>
            <person name="Schulman A.H."/>
            <person name="Timko M.P."/>
            <person name="dePamphilis C.W."/>
            <person name="Choi D."/>
            <person name="Shirasu K."/>
        </authorList>
    </citation>
    <scope>NUCLEOTIDE SEQUENCE [LARGE SCALE GENOMIC DNA]</scope>
    <source>
        <strain evidence="5">cv. UVA1</strain>
    </source>
</reference>
<feature type="region of interest" description="Disordered" evidence="2">
    <location>
        <begin position="52"/>
        <end position="165"/>
    </location>
</feature>
<gene>
    <name evidence="4" type="ORF">STAS_10794</name>
</gene>
<dbReference type="InterPro" id="IPR001878">
    <property type="entry name" value="Znf_CCHC"/>
</dbReference>
<evidence type="ECO:0000256" key="2">
    <source>
        <dbReference type="SAM" id="MobiDB-lite"/>
    </source>
</evidence>
<dbReference type="PROSITE" id="PS50158">
    <property type="entry name" value="ZF_CCHC"/>
    <property type="match status" value="1"/>
</dbReference>
<protein>
    <submittedName>
        <fullName evidence="4">Evolutionarily conserved C-terminal region 2</fullName>
    </submittedName>
</protein>
<proteinExistence type="predicted"/>
<evidence type="ECO:0000259" key="3">
    <source>
        <dbReference type="PROSITE" id="PS50158"/>
    </source>
</evidence>
<evidence type="ECO:0000256" key="1">
    <source>
        <dbReference type="PROSITE-ProRule" id="PRU00047"/>
    </source>
</evidence>
<dbReference type="GO" id="GO:0008270">
    <property type="term" value="F:zinc ion binding"/>
    <property type="evidence" value="ECO:0007669"/>
    <property type="project" value="UniProtKB-KW"/>
</dbReference>
<feature type="compositionally biased region" description="Basic and acidic residues" evidence="2">
    <location>
        <begin position="52"/>
        <end position="61"/>
    </location>
</feature>
<feature type="domain" description="CCHC-type" evidence="3">
    <location>
        <begin position="380"/>
        <end position="396"/>
    </location>
</feature>
<dbReference type="InterPro" id="IPR036875">
    <property type="entry name" value="Znf_CCHC_sf"/>
</dbReference>